<protein>
    <recommendedName>
        <fullName evidence="3">Transposase</fullName>
    </recommendedName>
</protein>
<dbReference type="RefSeq" id="WP_382377188.1">
    <property type="nucleotide sequence ID" value="NZ_JBHLVN010000040.1"/>
</dbReference>
<evidence type="ECO:0000313" key="1">
    <source>
        <dbReference type="EMBL" id="MFC0297575.1"/>
    </source>
</evidence>
<comment type="caution">
    <text evidence="1">The sequence shown here is derived from an EMBL/GenBank/DDBJ whole genome shotgun (WGS) entry which is preliminary data.</text>
</comment>
<dbReference type="Proteomes" id="UP001589785">
    <property type="component" value="Unassembled WGS sequence"/>
</dbReference>
<evidence type="ECO:0008006" key="3">
    <source>
        <dbReference type="Google" id="ProtNLM"/>
    </source>
</evidence>
<feature type="non-terminal residue" evidence="1">
    <location>
        <position position="1"/>
    </location>
</feature>
<organism evidence="1 2">
    <name type="scientific">Geobacillus jurassicus</name>
    <dbReference type="NCBI Taxonomy" id="235932"/>
    <lineage>
        <taxon>Bacteria</taxon>
        <taxon>Bacillati</taxon>
        <taxon>Bacillota</taxon>
        <taxon>Bacilli</taxon>
        <taxon>Bacillales</taxon>
        <taxon>Anoxybacillaceae</taxon>
        <taxon>Geobacillus</taxon>
    </lineage>
</organism>
<sequence length="137" mass="15715">LFASILLILFFSRKPPLETYGREFSFLPQTFYSYKSAAVSKSKKKRQKKKRQNVAQLSAIVNDLGNGVKLHISHSSRVGGKDFLFILLRSFLNQNTTSDGHSFLPSLVVLCKHTYFRPFLSLAKSPFSFFFQNRCLQ</sequence>
<dbReference type="EMBL" id="JBHLVN010000040">
    <property type="protein sequence ID" value="MFC0297575.1"/>
    <property type="molecule type" value="Genomic_DNA"/>
</dbReference>
<keyword evidence="2" id="KW-1185">Reference proteome</keyword>
<accession>A0ABV6GSV7</accession>
<evidence type="ECO:0000313" key="2">
    <source>
        <dbReference type="Proteomes" id="UP001589785"/>
    </source>
</evidence>
<reference evidence="1 2" key="1">
    <citation type="submission" date="2024-09" db="EMBL/GenBank/DDBJ databases">
        <authorList>
            <person name="Sun Q."/>
            <person name="Mori K."/>
        </authorList>
    </citation>
    <scope>NUCLEOTIDE SEQUENCE [LARGE SCALE GENOMIC DNA]</scope>
    <source>
        <strain evidence="1 2">CCM 7224</strain>
    </source>
</reference>
<name>A0ABV6GSV7_9BACL</name>
<gene>
    <name evidence="1" type="ORF">ACFFHQ_09065</name>
</gene>
<proteinExistence type="predicted"/>